<keyword evidence="1 3" id="KW-0238">DNA-binding</keyword>
<accession>A0A149RY40</accession>
<keyword evidence="2" id="KW-0233">DNA recombination</keyword>
<dbReference type="CDD" id="cd04496">
    <property type="entry name" value="SSB_OBF"/>
    <property type="match status" value="1"/>
</dbReference>
<feature type="region of interest" description="Disordered" evidence="4">
    <location>
        <begin position="111"/>
        <end position="139"/>
    </location>
</feature>
<dbReference type="PROSITE" id="PS50935">
    <property type="entry name" value="SSB"/>
    <property type="match status" value="1"/>
</dbReference>
<dbReference type="InterPro" id="IPR011344">
    <property type="entry name" value="ssDNA-bd"/>
</dbReference>
<evidence type="ECO:0000256" key="1">
    <source>
        <dbReference type="ARBA" id="ARBA00023125"/>
    </source>
</evidence>
<dbReference type="AlphaFoldDB" id="A0A149RY40"/>
<dbReference type="GO" id="GO:0003697">
    <property type="term" value="F:single-stranded DNA binding"/>
    <property type="evidence" value="ECO:0007669"/>
    <property type="project" value="InterPro"/>
</dbReference>
<comment type="caution">
    <text evidence="5">The sequence shown here is derived from an EMBL/GenBank/DDBJ whole genome shotgun (WGS) entry which is preliminary data.</text>
</comment>
<dbReference type="PIRSF" id="PIRSF002070">
    <property type="entry name" value="SSB"/>
    <property type="match status" value="1"/>
</dbReference>
<evidence type="ECO:0000256" key="4">
    <source>
        <dbReference type="SAM" id="MobiDB-lite"/>
    </source>
</evidence>
<name>A0A149RY40_9PROT</name>
<dbReference type="SUPFAM" id="SSF50249">
    <property type="entry name" value="Nucleic acid-binding proteins"/>
    <property type="match status" value="1"/>
</dbReference>
<organism evidence="5 6">
    <name type="scientific">Acetobacter malorum</name>
    <dbReference type="NCBI Taxonomy" id="178901"/>
    <lineage>
        <taxon>Bacteria</taxon>
        <taxon>Pseudomonadati</taxon>
        <taxon>Pseudomonadota</taxon>
        <taxon>Alphaproteobacteria</taxon>
        <taxon>Acetobacterales</taxon>
        <taxon>Acetobacteraceae</taxon>
        <taxon>Acetobacter</taxon>
    </lineage>
</organism>
<proteinExistence type="predicted"/>
<evidence type="ECO:0000313" key="5">
    <source>
        <dbReference type="EMBL" id="KXV19345.1"/>
    </source>
</evidence>
<dbReference type="Gene3D" id="2.40.50.140">
    <property type="entry name" value="Nucleic acid-binding proteins"/>
    <property type="match status" value="1"/>
</dbReference>
<evidence type="ECO:0000313" key="6">
    <source>
        <dbReference type="Proteomes" id="UP000075526"/>
    </source>
</evidence>
<dbReference type="EMBL" id="LHZF01000118">
    <property type="protein sequence ID" value="KXV19345.1"/>
    <property type="molecule type" value="Genomic_DNA"/>
</dbReference>
<gene>
    <name evidence="5" type="ORF">AD933_01905</name>
</gene>
<feature type="compositionally biased region" description="Acidic residues" evidence="4">
    <location>
        <begin position="130"/>
        <end position="139"/>
    </location>
</feature>
<protein>
    <recommendedName>
        <fullName evidence="3">Single-stranded DNA-binding protein</fullName>
    </recommendedName>
</protein>
<dbReference type="InterPro" id="IPR012340">
    <property type="entry name" value="NA-bd_OB-fold"/>
</dbReference>
<evidence type="ECO:0000256" key="2">
    <source>
        <dbReference type="ARBA" id="ARBA00023172"/>
    </source>
</evidence>
<sequence>MFPSINLSGRVGKDATRKTFGNGGGYVVFRVACSKNVRSQQSETGWRELTEWVEVRVDLRQEKRAEYVEKNATQGRQVEVRGDLRSATFRPQGATNDVTIWYVDPTDFEFKGRPAQQRGQGADAPPADQWEGEDPFDWK</sequence>
<dbReference type="Proteomes" id="UP000075526">
    <property type="component" value="Unassembled WGS sequence"/>
</dbReference>
<reference evidence="5 6" key="1">
    <citation type="submission" date="2015-06" db="EMBL/GenBank/DDBJ databases">
        <title>Improved classification and identification of acetic acid bacteria using matrix-assisted laser desorption/ionization time-of-flight mass spectrometry; Gluconobacter nephelii and Gluconobacter uchimurae are later heterotypic synonyms of Gluconobacter japonicus and Gluconobacter oxydans, respectively.</title>
        <authorList>
            <person name="Li L."/>
            <person name="Cleenwerck I."/>
            <person name="De Vuyst L."/>
            <person name="Vandamme P."/>
        </authorList>
    </citation>
    <scope>NUCLEOTIDE SEQUENCE [LARGE SCALE GENOMIC DNA]</scope>
    <source>
        <strain evidence="5 6">LMG 1552</strain>
    </source>
</reference>
<dbReference type="Pfam" id="PF00436">
    <property type="entry name" value="SSB"/>
    <property type="match status" value="1"/>
</dbReference>
<dbReference type="PATRIC" id="fig|178901.13.peg.985"/>
<dbReference type="GO" id="GO:0006260">
    <property type="term" value="P:DNA replication"/>
    <property type="evidence" value="ECO:0007669"/>
    <property type="project" value="InterPro"/>
</dbReference>
<dbReference type="InterPro" id="IPR000424">
    <property type="entry name" value="Primosome_PriB/ssb"/>
</dbReference>
<evidence type="ECO:0000256" key="3">
    <source>
        <dbReference type="PIRNR" id="PIRNR002070"/>
    </source>
</evidence>
<dbReference type="RefSeq" id="WP_061507402.1">
    <property type="nucleotide sequence ID" value="NZ_LHZF01000118.1"/>
</dbReference>
<dbReference type="GO" id="GO:0006310">
    <property type="term" value="P:DNA recombination"/>
    <property type="evidence" value="ECO:0007669"/>
    <property type="project" value="UniProtKB-KW"/>
</dbReference>